<organism evidence="2 3">
    <name type="scientific">Candidatus Mycobacterium methanotrophicum</name>
    <dbReference type="NCBI Taxonomy" id="2943498"/>
    <lineage>
        <taxon>Bacteria</taxon>
        <taxon>Bacillati</taxon>
        <taxon>Actinomycetota</taxon>
        <taxon>Actinomycetes</taxon>
        <taxon>Mycobacteriales</taxon>
        <taxon>Mycobacteriaceae</taxon>
        <taxon>Mycobacterium</taxon>
    </lineage>
</organism>
<dbReference type="EMBL" id="CP097320">
    <property type="protein sequence ID" value="UQX13188.1"/>
    <property type="molecule type" value="Genomic_DNA"/>
</dbReference>
<dbReference type="Pfam" id="PF18564">
    <property type="entry name" value="Glyco_hydro_5_C"/>
    <property type="match status" value="1"/>
</dbReference>
<evidence type="ECO:0000259" key="1">
    <source>
        <dbReference type="Pfam" id="PF18564"/>
    </source>
</evidence>
<feature type="domain" description="Glycoside hydrolase family 5 C-terminal" evidence="1">
    <location>
        <begin position="12"/>
        <end position="70"/>
    </location>
</feature>
<gene>
    <name evidence="2" type="ORF">M5I08_17560</name>
</gene>
<dbReference type="RefSeq" id="WP_219067842.1">
    <property type="nucleotide sequence ID" value="NZ_CAJUXY010000025.1"/>
</dbReference>
<protein>
    <recommendedName>
        <fullName evidence="1">Glycoside hydrolase family 5 C-terminal domain-containing protein</fullName>
    </recommendedName>
</protein>
<proteinExistence type="predicted"/>
<evidence type="ECO:0000313" key="2">
    <source>
        <dbReference type="EMBL" id="UQX13188.1"/>
    </source>
</evidence>
<name>A0ABY4QTJ0_9MYCO</name>
<dbReference type="InterPro" id="IPR041036">
    <property type="entry name" value="GH5_C"/>
</dbReference>
<dbReference type="Proteomes" id="UP001056610">
    <property type="component" value="Chromosome"/>
</dbReference>
<evidence type="ECO:0000313" key="3">
    <source>
        <dbReference type="Proteomes" id="UP001056610"/>
    </source>
</evidence>
<reference evidence="2" key="1">
    <citation type="submission" date="2022-05" db="EMBL/GenBank/DDBJ databases">
        <title>A methanotrophic Mycobacterium dominates a cave microbial ecosystem.</title>
        <authorList>
            <person name="Van Spanning R.J.M."/>
            <person name="Guan Q."/>
            <person name="Melkonian C."/>
            <person name="Gallant J."/>
            <person name="Polerecky L."/>
            <person name="Flot J.-F."/>
            <person name="Brandt B.W."/>
            <person name="Braster M."/>
            <person name="Iturbe Espinoza P."/>
            <person name="Aerts J."/>
            <person name="Meima-Franke M."/>
            <person name="Piersma S.R."/>
            <person name="Bunduc C."/>
            <person name="Ummels R."/>
            <person name="Pain A."/>
            <person name="Fleming E.J."/>
            <person name="van der Wel N."/>
            <person name="Gherman V.D."/>
            <person name="Sarbu S.M."/>
            <person name="Bodelier P.L.E."/>
            <person name="Bitter W."/>
        </authorList>
    </citation>
    <scope>NUCLEOTIDE SEQUENCE</scope>
    <source>
        <strain evidence="2">Sulfur Cave</strain>
    </source>
</reference>
<keyword evidence="3" id="KW-1185">Reference proteome</keyword>
<sequence>MEARPTRREHVTPTSYSFDNGAFEFSYATEKADGMGSFPADSKTTISVPPVEFPNGYTVSVTGGEVVSAPNSRRVGLA</sequence>
<accession>A0ABY4QTJ0</accession>